<dbReference type="EMBL" id="FN596748">
    <property type="protein sequence ID" value="CCB62137.1"/>
    <property type="molecule type" value="Genomic_DNA"/>
</dbReference>
<keyword evidence="2" id="KW-1185">Reference proteome</keyword>
<organism evidence="1 2">
    <name type="scientific">Vitis vinifera</name>
    <name type="common">Grape</name>
    <dbReference type="NCBI Taxonomy" id="29760"/>
    <lineage>
        <taxon>Eukaryota</taxon>
        <taxon>Viridiplantae</taxon>
        <taxon>Streptophyta</taxon>
        <taxon>Embryophyta</taxon>
        <taxon>Tracheophyta</taxon>
        <taxon>Spermatophyta</taxon>
        <taxon>Magnoliopsida</taxon>
        <taxon>eudicotyledons</taxon>
        <taxon>Gunneridae</taxon>
        <taxon>Pentapetalae</taxon>
        <taxon>rosids</taxon>
        <taxon>Vitales</taxon>
        <taxon>Vitaceae</taxon>
        <taxon>Viteae</taxon>
        <taxon>Vitis</taxon>
    </lineage>
</organism>
<dbReference type="InParanoid" id="F6I5B9"/>
<proteinExistence type="predicted"/>
<dbReference type="Proteomes" id="UP000009183">
    <property type="component" value="Chromosome 15"/>
</dbReference>
<evidence type="ECO:0000313" key="2">
    <source>
        <dbReference type="Proteomes" id="UP000009183"/>
    </source>
</evidence>
<sequence length="60" mass="7045">MPRLLHSKFKLNPLTIPSGVAILWTPHFDSCVSHSMRGEAERKVWCETVRERQKERSDPR</sequence>
<dbReference type="AlphaFoldDB" id="F6I5B9"/>
<dbReference type="PaxDb" id="29760-VIT_15s0024g01600.t01"/>
<evidence type="ECO:0000313" key="1">
    <source>
        <dbReference type="EMBL" id="CCB62137.1"/>
    </source>
</evidence>
<reference evidence="2" key="1">
    <citation type="journal article" date="2007" name="Nature">
        <title>The grapevine genome sequence suggests ancestral hexaploidization in major angiosperm phyla.</title>
        <authorList>
            <consortium name="The French-Italian Public Consortium for Grapevine Genome Characterization."/>
            <person name="Jaillon O."/>
            <person name="Aury J.-M."/>
            <person name="Noel B."/>
            <person name="Policriti A."/>
            <person name="Clepet C."/>
            <person name="Casagrande A."/>
            <person name="Choisne N."/>
            <person name="Aubourg S."/>
            <person name="Vitulo N."/>
            <person name="Jubin C."/>
            <person name="Vezzi A."/>
            <person name="Legeai F."/>
            <person name="Hugueney P."/>
            <person name="Dasilva C."/>
            <person name="Horner D."/>
            <person name="Mica E."/>
            <person name="Jublot D."/>
            <person name="Poulain J."/>
            <person name="Bruyere C."/>
            <person name="Billault A."/>
            <person name="Segurens B."/>
            <person name="Gouyvenoux M."/>
            <person name="Ugarte E."/>
            <person name="Cattonaro F."/>
            <person name="Anthouard V."/>
            <person name="Vico V."/>
            <person name="Del Fabbro C."/>
            <person name="Alaux M."/>
            <person name="Di Gaspero G."/>
            <person name="Dumas V."/>
            <person name="Felice N."/>
            <person name="Paillard S."/>
            <person name="Juman I."/>
            <person name="Moroldo M."/>
            <person name="Scalabrin S."/>
            <person name="Canaguier A."/>
            <person name="Le Clainche I."/>
            <person name="Malacrida G."/>
            <person name="Durand E."/>
            <person name="Pesole G."/>
            <person name="Laucou V."/>
            <person name="Chatelet P."/>
            <person name="Merdinoglu D."/>
            <person name="Delledonne M."/>
            <person name="Pezzotti M."/>
            <person name="Lecharny A."/>
            <person name="Scarpelli C."/>
            <person name="Artiguenave F."/>
            <person name="Pe M.E."/>
            <person name="Valle G."/>
            <person name="Morgante M."/>
            <person name="Caboche M."/>
            <person name="Adam-Blondon A.-F."/>
            <person name="Weissenbach J."/>
            <person name="Quetier F."/>
            <person name="Wincker P."/>
        </authorList>
    </citation>
    <scope>NUCLEOTIDE SEQUENCE [LARGE SCALE GENOMIC DNA]</scope>
    <source>
        <strain evidence="2">cv. Pinot noir / PN40024</strain>
    </source>
</reference>
<dbReference type="HOGENOM" id="CLU_2946348_0_0_1"/>
<accession>F6I5B9</accession>
<protein>
    <submittedName>
        <fullName evidence="1">Uncharacterized protein</fullName>
    </submittedName>
</protein>
<name>F6I5B9_VITVI</name>
<gene>
    <name evidence="1" type="ordered locus">VIT_15s0024g01600</name>
</gene>